<organism evidence="2 3">
    <name type="scientific">Pseudolysobacter antarcticus</name>
    <dbReference type="NCBI Taxonomy" id="2511995"/>
    <lineage>
        <taxon>Bacteria</taxon>
        <taxon>Pseudomonadati</taxon>
        <taxon>Pseudomonadota</taxon>
        <taxon>Gammaproteobacteria</taxon>
        <taxon>Lysobacterales</taxon>
        <taxon>Rhodanobacteraceae</taxon>
        <taxon>Pseudolysobacter</taxon>
    </lineage>
</organism>
<accession>A0A411HNJ9</accession>
<dbReference type="PANTHER" id="PTHR47199:SF2">
    <property type="entry name" value="PHOTOSYSTEM II STABILITY_ASSEMBLY FACTOR HCF136, CHLOROPLASTIC"/>
    <property type="match status" value="1"/>
</dbReference>
<reference evidence="2 3" key="1">
    <citation type="submission" date="2019-01" db="EMBL/GenBank/DDBJ databases">
        <title>Pseudolysobacter antarctica gen. nov., sp. nov., isolated from Fildes Peninsula, Antarctica.</title>
        <authorList>
            <person name="Wei Z."/>
            <person name="Peng F."/>
        </authorList>
    </citation>
    <scope>NUCLEOTIDE SEQUENCE [LARGE SCALE GENOMIC DNA]</scope>
    <source>
        <strain evidence="2 3">AQ6-296</strain>
    </source>
</reference>
<evidence type="ECO:0008006" key="4">
    <source>
        <dbReference type="Google" id="ProtNLM"/>
    </source>
</evidence>
<protein>
    <recommendedName>
        <fullName evidence="4">Photosynthesis system II assembly factor Ycf48/Hcf136-like domain-containing protein</fullName>
    </recommendedName>
</protein>
<dbReference type="OrthoDB" id="9813892at2"/>
<keyword evidence="3" id="KW-1185">Reference proteome</keyword>
<dbReference type="KEGG" id="xbc:ELE36_17730"/>
<dbReference type="Gene3D" id="2.130.10.10">
    <property type="entry name" value="YVTN repeat-like/Quinoprotein amine dehydrogenase"/>
    <property type="match status" value="2"/>
</dbReference>
<dbReference type="InterPro" id="IPR015943">
    <property type="entry name" value="WD40/YVTN_repeat-like_dom_sf"/>
</dbReference>
<dbReference type="RefSeq" id="WP_129835660.1">
    <property type="nucleotide sequence ID" value="NZ_CP035704.1"/>
</dbReference>
<dbReference type="SUPFAM" id="SSF50939">
    <property type="entry name" value="Sialidases"/>
    <property type="match status" value="1"/>
</dbReference>
<gene>
    <name evidence="2" type="ORF">ELE36_17730</name>
</gene>
<evidence type="ECO:0000256" key="1">
    <source>
        <dbReference type="SAM" id="SignalP"/>
    </source>
</evidence>
<proteinExistence type="predicted"/>
<dbReference type="CDD" id="cd15482">
    <property type="entry name" value="Sialidase_non-viral"/>
    <property type="match status" value="1"/>
</dbReference>
<evidence type="ECO:0000313" key="3">
    <source>
        <dbReference type="Proteomes" id="UP000291562"/>
    </source>
</evidence>
<dbReference type="AlphaFoldDB" id="A0A411HNJ9"/>
<dbReference type="EMBL" id="CP035704">
    <property type="protein sequence ID" value="QBB72057.1"/>
    <property type="molecule type" value="Genomic_DNA"/>
</dbReference>
<keyword evidence="1" id="KW-0732">Signal</keyword>
<name>A0A411HNJ9_9GAMM</name>
<dbReference type="PANTHER" id="PTHR47199">
    <property type="entry name" value="PHOTOSYSTEM II STABILITY/ASSEMBLY FACTOR HCF136, CHLOROPLASTIC"/>
    <property type="match status" value="1"/>
</dbReference>
<evidence type="ECO:0000313" key="2">
    <source>
        <dbReference type="EMBL" id="QBB72057.1"/>
    </source>
</evidence>
<dbReference type="Proteomes" id="UP000291562">
    <property type="component" value="Chromosome"/>
</dbReference>
<feature type="signal peptide" evidence="1">
    <location>
        <begin position="1"/>
        <end position="29"/>
    </location>
</feature>
<dbReference type="InterPro" id="IPR036278">
    <property type="entry name" value="Sialidase_sf"/>
</dbReference>
<feature type="chain" id="PRO_5019192626" description="Photosynthesis system II assembly factor Ycf48/Hcf136-like domain-containing protein" evidence="1">
    <location>
        <begin position="30"/>
        <end position="386"/>
    </location>
</feature>
<sequence length="386" mass="40420">MSLQTPRPSPGKKILCMSLLLASSFALHAATTDKTAAPAPADSAPPFWQDPSSLPAEILPRVNQGLFTALAQMESGFVAVGERGQIALSSDGKNWKQAEAVPTRATLTSVTAIGMQLWAVGHDGVIVYSADAGQHWQLQRSDPLKKSEAAGRSGRAASQGAPLLSVLFLDVNTGFAVGGYCQFLGTRDGGKTWTPIDLKALVEHPASGKVAASKNADKPLVFSKEQLALEDEADPHLNSIVATSDGSLLIAAERGTVYRSTDHGEHWQKLKLPYDGSMFGAIGFEGKHVLVFGLRGHVYESRNLGDEWSEVKTGTSLSLLGGRGLANGGAILSGANGLLLLRKSASEAFQILTDASAGSISAALPVGDAQDLVIAAENGVSRFVPQ</sequence>